<accession>A0A3N4PZD2</accession>
<dbReference type="NCBIfam" id="TIGR01536">
    <property type="entry name" value="asn_synth_AEB"/>
    <property type="match status" value="1"/>
</dbReference>
<dbReference type="InterPro" id="IPR006426">
    <property type="entry name" value="Asn_synth_AEB"/>
</dbReference>
<evidence type="ECO:0000256" key="9">
    <source>
        <dbReference type="PIRSR" id="PIRSR001589-2"/>
    </source>
</evidence>
<proteinExistence type="inferred from homology"/>
<keyword evidence="8" id="KW-0061">Asparagine biosynthesis</keyword>
<keyword evidence="4 9" id="KW-0547">Nucleotide-binding</keyword>
<dbReference type="GO" id="GO:0006529">
    <property type="term" value="P:asparagine biosynthetic process"/>
    <property type="evidence" value="ECO:0007669"/>
    <property type="project" value="UniProtKB-KW"/>
</dbReference>
<dbReference type="SUPFAM" id="SSF52402">
    <property type="entry name" value="Adenine nucleotide alpha hydrolases-like"/>
    <property type="match status" value="1"/>
</dbReference>
<dbReference type="Pfam" id="PF13522">
    <property type="entry name" value="GATase_6"/>
    <property type="match status" value="1"/>
</dbReference>
<dbReference type="Gene3D" id="3.40.50.620">
    <property type="entry name" value="HUPs"/>
    <property type="match status" value="2"/>
</dbReference>
<dbReference type="OrthoDB" id="9763290at2"/>
<reference evidence="11 12" key="1">
    <citation type="submission" date="2018-11" db="EMBL/GenBank/DDBJ databases">
        <title>Chitinophaga lutea sp.nov., isolate from arsenic contaminated soil.</title>
        <authorList>
            <person name="Zong Y."/>
        </authorList>
    </citation>
    <scope>NUCLEOTIDE SEQUENCE [LARGE SCALE GENOMIC DNA]</scope>
    <source>
        <strain evidence="11 12">ZY74</strain>
    </source>
</reference>
<comment type="caution">
    <text evidence="11">The sequence shown here is derived from an EMBL/GenBank/DDBJ whole genome shotgun (WGS) entry which is preliminary data.</text>
</comment>
<dbReference type="CDD" id="cd00712">
    <property type="entry name" value="AsnB"/>
    <property type="match status" value="1"/>
</dbReference>
<dbReference type="RefSeq" id="WP_123845754.1">
    <property type="nucleotide sequence ID" value="NZ_RPDH01000001.1"/>
</dbReference>
<gene>
    <name evidence="11" type="primary">asnB</name>
    <name evidence="11" type="ORF">EGT74_06820</name>
</gene>
<dbReference type="InterPro" id="IPR017932">
    <property type="entry name" value="GATase_2_dom"/>
</dbReference>
<dbReference type="Gene3D" id="3.60.20.10">
    <property type="entry name" value="Glutamine Phosphoribosylpyrophosphate, subunit 1, domain 1"/>
    <property type="match status" value="1"/>
</dbReference>
<evidence type="ECO:0000313" key="11">
    <source>
        <dbReference type="EMBL" id="RPE13236.1"/>
    </source>
</evidence>
<dbReference type="InterPro" id="IPR029055">
    <property type="entry name" value="Ntn_hydrolases_N"/>
</dbReference>
<dbReference type="PIRSF" id="PIRSF001589">
    <property type="entry name" value="Asn_synthetase_glu-h"/>
    <property type="match status" value="1"/>
</dbReference>
<evidence type="ECO:0000256" key="6">
    <source>
        <dbReference type="ARBA" id="ARBA00022962"/>
    </source>
</evidence>
<evidence type="ECO:0000259" key="10">
    <source>
        <dbReference type="PROSITE" id="PS51278"/>
    </source>
</evidence>
<dbReference type="GO" id="GO:0004066">
    <property type="term" value="F:asparagine synthase (glutamine-hydrolyzing) activity"/>
    <property type="evidence" value="ECO:0007669"/>
    <property type="project" value="UniProtKB-EC"/>
</dbReference>
<keyword evidence="6 8" id="KW-0315">Glutamine amidotransferase</keyword>
<evidence type="ECO:0000256" key="2">
    <source>
        <dbReference type="ARBA" id="ARBA00005752"/>
    </source>
</evidence>
<evidence type="ECO:0000256" key="8">
    <source>
        <dbReference type="PIRSR" id="PIRSR001589-1"/>
    </source>
</evidence>
<dbReference type="InterPro" id="IPR001962">
    <property type="entry name" value="Asn_synthase"/>
</dbReference>
<evidence type="ECO:0000256" key="1">
    <source>
        <dbReference type="ARBA" id="ARBA00005187"/>
    </source>
</evidence>
<dbReference type="GO" id="GO:0005524">
    <property type="term" value="F:ATP binding"/>
    <property type="evidence" value="ECO:0007669"/>
    <property type="project" value="UniProtKB-KW"/>
</dbReference>
<keyword evidence="8" id="KW-0028">Amino-acid biosynthesis</keyword>
<dbReference type="EMBL" id="RPDH01000001">
    <property type="protein sequence ID" value="RPE13236.1"/>
    <property type="molecule type" value="Genomic_DNA"/>
</dbReference>
<organism evidence="11 12">
    <name type="scientific">Chitinophaga lutea</name>
    <dbReference type="NCBI Taxonomy" id="2488634"/>
    <lineage>
        <taxon>Bacteria</taxon>
        <taxon>Pseudomonadati</taxon>
        <taxon>Bacteroidota</taxon>
        <taxon>Chitinophagia</taxon>
        <taxon>Chitinophagales</taxon>
        <taxon>Chitinophagaceae</taxon>
        <taxon>Chitinophaga</taxon>
    </lineage>
</organism>
<sequence>MCGIAGIVTNEANVSRDKLQAMTDVIAHRGPDGEGFWISDDGCVGFGHRRLSIIDLSDMGHQPMHYRNGRYTITFNGEIYNFVELREQLQKYGYAFQSSSDTEVLLALYDRHKEKCLQYLDGMFAFAIWDEEEKELFVARDRFGEKPFHYAYVPRELFVFGSEMKELWSYGLPKEVSYDMLYRYLINRDVQNANDPSQTFFKNVFRLPAGHYGKLKLSELQFTVERYWDIDYQNIDYGISEKRAENDLRELMFTSINRRMRSDVPIGSSLSGGLDSSIIVCAIDHVFNSTIQQNTFSARFPGFVKDEGVHIQKVLDQTNVVAHFTFPDYTKLISHLEKLSWHQEEPFSSASVFVQYDVMQLAKLNNVTVLLDGQGADEIFAGYHSFYPTLFNELKKRNRSIYVEQLTQYQQLHQDNRINSLAYKPGITAWAKENLNSAWKSSLRKKMHHFRQIRSPFLNTDFFNAHKDVITGLNTKFDGLNHALYNSTTGPGLQELLRYADRNSMAHSREVRLPFLFHDLVEFVFKLPAEQKIKNGWTKYLLRSSFEHIIPTDIAWRKDKIGYEPPQQEWLSSPTITELLEQHKSKLVDLRILHKNVLSSDARKETGSVKNSRAWQILMAGMILQ</sequence>
<evidence type="ECO:0000256" key="3">
    <source>
        <dbReference type="ARBA" id="ARBA00012737"/>
    </source>
</evidence>
<evidence type="ECO:0000256" key="5">
    <source>
        <dbReference type="ARBA" id="ARBA00022840"/>
    </source>
</evidence>
<feature type="domain" description="Glutamine amidotransferase type-2" evidence="10">
    <location>
        <begin position="2"/>
        <end position="218"/>
    </location>
</feature>
<dbReference type="PANTHER" id="PTHR43284:SF1">
    <property type="entry name" value="ASPARAGINE SYNTHETASE"/>
    <property type="match status" value="1"/>
</dbReference>
<dbReference type="GO" id="GO:0005829">
    <property type="term" value="C:cytosol"/>
    <property type="evidence" value="ECO:0007669"/>
    <property type="project" value="TreeGrafter"/>
</dbReference>
<keyword evidence="11" id="KW-0436">Ligase</keyword>
<keyword evidence="5 9" id="KW-0067">ATP-binding</keyword>
<protein>
    <recommendedName>
        <fullName evidence="3">asparagine synthase (glutamine-hydrolyzing)</fullName>
        <ecNumber evidence="3">6.3.5.4</ecNumber>
    </recommendedName>
</protein>
<dbReference type="InterPro" id="IPR051786">
    <property type="entry name" value="ASN_synthetase/amidase"/>
</dbReference>
<evidence type="ECO:0000313" key="12">
    <source>
        <dbReference type="Proteomes" id="UP000278351"/>
    </source>
</evidence>
<dbReference type="Pfam" id="PF00733">
    <property type="entry name" value="Asn_synthase"/>
    <property type="match status" value="1"/>
</dbReference>
<comment type="pathway">
    <text evidence="1">Amino-acid biosynthesis; L-asparagine biosynthesis; L-asparagine from L-aspartate (L-Gln route): step 1/1.</text>
</comment>
<dbReference type="PROSITE" id="PS51278">
    <property type="entry name" value="GATASE_TYPE_2"/>
    <property type="match status" value="1"/>
</dbReference>
<dbReference type="InterPro" id="IPR014729">
    <property type="entry name" value="Rossmann-like_a/b/a_fold"/>
</dbReference>
<keyword evidence="12" id="KW-1185">Reference proteome</keyword>
<comment type="catalytic activity">
    <reaction evidence="7">
        <text>L-aspartate + L-glutamine + ATP + H2O = L-asparagine + L-glutamate + AMP + diphosphate + H(+)</text>
        <dbReference type="Rhea" id="RHEA:12228"/>
        <dbReference type="ChEBI" id="CHEBI:15377"/>
        <dbReference type="ChEBI" id="CHEBI:15378"/>
        <dbReference type="ChEBI" id="CHEBI:29985"/>
        <dbReference type="ChEBI" id="CHEBI:29991"/>
        <dbReference type="ChEBI" id="CHEBI:30616"/>
        <dbReference type="ChEBI" id="CHEBI:33019"/>
        <dbReference type="ChEBI" id="CHEBI:58048"/>
        <dbReference type="ChEBI" id="CHEBI:58359"/>
        <dbReference type="ChEBI" id="CHEBI:456215"/>
        <dbReference type="EC" id="6.3.5.4"/>
    </reaction>
</comment>
<evidence type="ECO:0000256" key="4">
    <source>
        <dbReference type="ARBA" id="ARBA00022741"/>
    </source>
</evidence>
<feature type="binding site" evidence="9">
    <location>
        <position position="101"/>
    </location>
    <ligand>
        <name>L-glutamine</name>
        <dbReference type="ChEBI" id="CHEBI:58359"/>
    </ligand>
</feature>
<dbReference type="Proteomes" id="UP000278351">
    <property type="component" value="Unassembled WGS sequence"/>
</dbReference>
<dbReference type="SUPFAM" id="SSF56235">
    <property type="entry name" value="N-terminal nucleophile aminohydrolases (Ntn hydrolases)"/>
    <property type="match status" value="1"/>
</dbReference>
<dbReference type="AlphaFoldDB" id="A0A3N4PZD2"/>
<feature type="active site" description="For GATase activity" evidence="8">
    <location>
        <position position="2"/>
    </location>
</feature>
<dbReference type="EC" id="6.3.5.4" evidence="3"/>
<comment type="similarity">
    <text evidence="2">Belongs to the asparagine synthetase family.</text>
</comment>
<dbReference type="PANTHER" id="PTHR43284">
    <property type="entry name" value="ASPARAGINE SYNTHETASE (GLUTAMINE-HYDROLYZING)"/>
    <property type="match status" value="1"/>
</dbReference>
<name>A0A3N4PZD2_9BACT</name>
<dbReference type="CDD" id="cd01991">
    <property type="entry name" value="Asn_synthase_B_C"/>
    <property type="match status" value="1"/>
</dbReference>
<evidence type="ECO:0000256" key="7">
    <source>
        <dbReference type="ARBA" id="ARBA00048741"/>
    </source>
</evidence>
<dbReference type="InterPro" id="IPR033738">
    <property type="entry name" value="AsnB_N"/>
</dbReference>